<dbReference type="Proteomes" id="UP001589568">
    <property type="component" value="Unassembled WGS sequence"/>
</dbReference>
<dbReference type="RefSeq" id="WP_379484324.1">
    <property type="nucleotide sequence ID" value="NZ_JBHMCF010000037.1"/>
</dbReference>
<protein>
    <submittedName>
        <fullName evidence="1">HEXXH motif-containing putative peptide modification protein</fullName>
    </submittedName>
</protein>
<name>A0ABV5NUU3_9ACTN</name>
<proteinExistence type="predicted"/>
<reference evidence="1 2" key="1">
    <citation type="submission" date="2024-09" db="EMBL/GenBank/DDBJ databases">
        <authorList>
            <person name="Sun Q."/>
            <person name="Mori K."/>
        </authorList>
    </citation>
    <scope>NUCLEOTIDE SEQUENCE [LARGE SCALE GENOMIC DNA]</scope>
    <source>
        <strain evidence="1 2">JCM 3324</strain>
    </source>
</reference>
<accession>A0ABV5NUU3</accession>
<gene>
    <name evidence="1" type="ORF">ACFFR3_31625</name>
</gene>
<dbReference type="InterPro" id="IPR026337">
    <property type="entry name" value="AKG_HExxH"/>
</dbReference>
<dbReference type="EMBL" id="JBHMCF010000037">
    <property type="protein sequence ID" value="MFB9474070.1"/>
    <property type="molecule type" value="Genomic_DNA"/>
</dbReference>
<dbReference type="NCBIfam" id="TIGR04267">
    <property type="entry name" value="mod_HExxH"/>
    <property type="match status" value="1"/>
</dbReference>
<organism evidence="1 2">
    <name type="scientific">Nonomuraea salmonea</name>
    <dbReference type="NCBI Taxonomy" id="46181"/>
    <lineage>
        <taxon>Bacteria</taxon>
        <taxon>Bacillati</taxon>
        <taxon>Actinomycetota</taxon>
        <taxon>Actinomycetes</taxon>
        <taxon>Streptosporangiales</taxon>
        <taxon>Streptosporangiaceae</taxon>
        <taxon>Nonomuraea</taxon>
    </lineage>
</organism>
<keyword evidence="2" id="KW-1185">Reference proteome</keyword>
<evidence type="ECO:0000313" key="2">
    <source>
        <dbReference type="Proteomes" id="UP001589568"/>
    </source>
</evidence>
<comment type="caution">
    <text evidence="1">The sequence shown here is derived from an EMBL/GenBank/DDBJ whole genome shotgun (WGS) entry which is preliminary data.</text>
</comment>
<evidence type="ECO:0000313" key="1">
    <source>
        <dbReference type="EMBL" id="MFB9474070.1"/>
    </source>
</evidence>
<sequence length="476" mass="50660">MTLWQEVERLLGTDPEYGDAAAVERRVLGRLRVGLALLAELTPHNAEPVRRCAAAPDADLRVLSRDPVLRSAFESDLQTLTTQGLRTATTQADDGLLLPGLLPADAGYAVSRAAAGGYAASRATGEPSRSAWVWTQTTRGTKDPVTARLWSLLDEQFPRGTADVPITPSAAELKMIDEAAALLAALMPSVGPGVLANVGMIGLARDEGEDGPLHSVSGGDRFPATVFIAPEKLQNVWDAAGALLHEALHLALFEIIRCGAVVFDHVDATADVVPIPWRREAWSLMRVLFALHVYVHLAVYHGLARSASPEITSRFGEPPADAALSRATFGGARYATPELRARHLAEQLAQRSGLFTGYGHQLIAWLVKALDLLAPPTPGGGDGTTYQAVAPVAAVPMPEQRRLVVALADPPRVRWLNPAAWLVYRLCDGRDSAAIIKEYAESVAGVVPPAEALHQAGTALQALVDDGLVVARHLSG</sequence>